<keyword evidence="2" id="KW-1185">Reference proteome</keyword>
<organism evidence="1 2">
    <name type="scientific">Trichonephila clavata</name>
    <name type="common">Joro spider</name>
    <name type="synonym">Nephila clavata</name>
    <dbReference type="NCBI Taxonomy" id="2740835"/>
    <lineage>
        <taxon>Eukaryota</taxon>
        <taxon>Metazoa</taxon>
        <taxon>Ecdysozoa</taxon>
        <taxon>Arthropoda</taxon>
        <taxon>Chelicerata</taxon>
        <taxon>Arachnida</taxon>
        <taxon>Araneae</taxon>
        <taxon>Araneomorphae</taxon>
        <taxon>Entelegynae</taxon>
        <taxon>Araneoidea</taxon>
        <taxon>Nephilidae</taxon>
        <taxon>Trichonephila</taxon>
    </lineage>
</organism>
<name>A0A8X6I9L9_TRICU</name>
<evidence type="ECO:0000313" key="2">
    <source>
        <dbReference type="Proteomes" id="UP000887116"/>
    </source>
</evidence>
<comment type="caution">
    <text evidence="1">The sequence shown here is derived from an EMBL/GenBank/DDBJ whole genome shotgun (WGS) entry which is preliminary data.</text>
</comment>
<evidence type="ECO:0000313" key="1">
    <source>
        <dbReference type="EMBL" id="GFR00690.1"/>
    </source>
</evidence>
<dbReference type="AlphaFoldDB" id="A0A8X6I9L9"/>
<reference evidence="1" key="1">
    <citation type="submission" date="2020-07" db="EMBL/GenBank/DDBJ databases">
        <title>Multicomponent nature underlies the extraordinary mechanical properties of spider dragline silk.</title>
        <authorList>
            <person name="Kono N."/>
            <person name="Nakamura H."/>
            <person name="Mori M."/>
            <person name="Yoshida Y."/>
            <person name="Ohtoshi R."/>
            <person name="Malay A.D."/>
            <person name="Moran D.A.P."/>
            <person name="Tomita M."/>
            <person name="Numata K."/>
            <person name="Arakawa K."/>
        </authorList>
    </citation>
    <scope>NUCLEOTIDE SEQUENCE</scope>
</reference>
<gene>
    <name evidence="1" type="primary">AVEN_96314_1</name>
    <name evidence="1" type="ORF">TNCT_243991</name>
</gene>
<accession>A0A8X6I9L9</accession>
<protein>
    <submittedName>
        <fullName evidence="1">RNase H domain-containing protein</fullName>
    </submittedName>
</protein>
<sequence length="75" mass="8260">MMRQLSLEVINNIPSDGGKSDSGRAGSGVCTIVEDGLVFRCRFRKPDNSDRFSALGMQSEAINFALHFETSDTYI</sequence>
<dbReference type="EMBL" id="BMAO01015274">
    <property type="protein sequence ID" value="GFR00690.1"/>
    <property type="molecule type" value="Genomic_DNA"/>
</dbReference>
<proteinExistence type="predicted"/>
<dbReference type="Proteomes" id="UP000887116">
    <property type="component" value="Unassembled WGS sequence"/>
</dbReference>